<dbReference type="EMBL" id="KZ819380">
    <property type="protein sequence ID" value="PWN42384.1"/>
    <property type="molecule type" value="Genomic_DNA"/>
</dbReference>
<protein>
    <submittedName>
        <fullName evidence="1">Uncharacterized protein</fullName>
    </submittedName>
</protein>
<organism evidence="1 2">
    <name type="scientific">Ceraceosorus guamensis</name>
    <dbReference type="NCBI Taxonomy" id="1522189"/>
    <lineage>
        <taxon>Eukaryota</taxon>
        <taxon>Fungi</taxon>
        <taxon>Dikarya</taxon>
        <taxon>Basidiomycota</taxon>
        <taxon>Ustilaginomycotina</taxon>
        <taxon>Exobasidiomycetes</taxon>
        <taxon>Ceraceosorales</taxon>
        <taxon>Ceraceosoraceae</taxon>
        <taxon>Ceraceosorus</taxon>
    </lineage>
</organism>
<keyword evidence="2" id="KW-1185">Reference proteome</keyword>
<dbReference type="RefSeq" id="XP_025369544.1">
    <property type="nucleotide sequence ID" value="XM_025510296.1"/>
</dbReference>
<evidence type="ECO:0000313" key="1">
    <source>
        <dbReference type="EMBL" id="PWN42384.1"/>
    </source>
</evidence>
<dbReference type="InParanoid" id="A0A316VYH5"/>
<evidence type="ECO:0000313" key="2">
    <source>
        <dbReference type="Proteomes" id="UP000245783"/>
    </source>
</evidence>
<accession>A0A316VYH5</accession>
<proteinExistence type="predicted"/>
<gene>
    <name evidence="1" type="ORF">IE81DRAFT_134927</name>
</gene>
<dbReference type="AlphaFoldDB" id="A0A316VYH5"/>
<reference evidence="1 2" key="1">
    <citation type="journal article" date="2018" name="Mol. Biol. Evol.">
        <title>Broad Genomic Sampling Reveals a Smut Pathogenic Ancestry of the Fungal Clade Ustilaginomycotina.</title>
        <authorList>
            <person name="Kijpornyongpan T."/>
            <person name="Mondo S.J."/>
            <person name="Barry K."/>
            <person name="Sandor L."/>
            <person name="Lee J."/>
            <person name="Lipzen A."/>
            <person name="Pangilinan J."/>
            <person name="LaButti K."/>
            <person name="Hainaut M."/>
            <person name="Henrissat B."/>
            <person name="Grigoriev I.V."/>
            <person name="Spatafora J.W."/>
            <person name="Aime M.C."/>
        </authorList>
    </citation>
    <scope>NUCLEOTIDE SEQUENCE [LARGE SCALE GENOMIC DNA]</scope>
    <source>
        <strain evidence="1 2">MCA 4658</strain>
    </source>
</reference>
<name>A0A316VYH5_9BASI</name>
<dbReference type="Proteomes" id="UP000245783">
    <property type="component" value="Unassembled WGS sequence"/>
</dbReference>
<dbReference type="GeneID" id="37032166"/>
<sequence length="110" mass="12388">MYDSDSRLKHVHSWWFDPGAVDVQKWCASKSGVGCLVFNSKSVLRTAFTNYRKERMHPAFLHFAGLQPHLGEKLIHMSTLIAGLPHSPQSRRCRTLEASATLMTRGPPPT</sequence>